<organism evidence="2 3">
    <name type="scientific">Rehaibacterium terrae</name>
    <dbReference type="NCBI Taxonomy" id="1341696"/>
    <lineage>
        <taxon>Bacteria</taxon>
        <taxon>Pseudomonadati</taxon>
        <taxon>Pseudomonadota</taxon>
        <taxon>Gammaproteobacteria</taxon>
        <taxon>Lysobacterales</taxon>
        <taxon>Lysobacteraceae</taxon>
        <taxon>Rehaibacterium</taxon>
    </lineage>
</organism>
<sequence length="101" mass="12079">MSIEAHFIVVALLAIAWMLFDNHLYYRYVLPVLREVNGESAARPQLLPWRRHEQVEAFLGLLDEIDRRPWFAWPLRHRRFIALMGVPLAMTVLLRMWVQLQ</sequence>
<dbReference type="Proteomes" id="UP000519004">
    <property type="component" value="Unassembled WGS sequence"/>
</dbReference>
<gene>
    <name evidence="2" type="ORF">HNQ58_000550</name>
</gene>
<reference evidence="2 3" key="1">
    <citation type="submission" date="2020-08" db="EMBL/GenBank/DDBJ databases">
        <title>Genomic Encyclopedia of Type Strains, Phase IV (KMG-IV): sequencing the most valuable type-strain genomes for metagenomic binning, comparative biology and taxonomic classification.</title>
        <authorList>
            <person name="Goeker M."/>
        </authorList>
    </citation>
    <scope>NUCLEOTIDE SEQUENCE [LARGE SCALE GENOMIC DNA]</scope>
    <source>
        <strain evidence="2 3">DSM 25897</strain>
    </source>
</reference>
<keyword evidence="3" id="KW-1185">Reference proteome</keyword>
<evidence type="ECO:0000256" key="1">
    <source>
        <dbReference type="SAM" id="Phobius"/>
    </source>
</evidence>
<keyword evidence="1" id="KW-0472">Membrane</keyword>
<proteinExistence type="predicted"/>
<accession>A0A7W7V926</accession>
<protein>
    <submittedName>
        <fullName evidence="2">Uncharacterized protein</fullName>
    </submittedName>
</protein>
<dbReference type="AlphaFoldDB" id="A0A7W7V926"/>
<keyword evidence="1" id="KW-0812">Transmembrane</keyword>
<evidence type="ECO:0000313" key="3">
    <source>
        <dbReference type="Proteomes" id="UP000519004"/>
    </source>
</evidence>
<comment type="caution">
    <text evidence="2">The sequence shown here is derived from an EMBL/GenBank/DDBJ whole genome shotgun (WGS) entry which is preliminary data.</text>
</comment>
<dbReference type="EMBL" id="JACHHX010000003">
    <property type="protein sequence ID" value="MBB5014674.1"/>
    <property type="molecule type" value="Genomic_DNA"/>
</dbReference>
<name>A0A7W7V926_9GAMM</name>
<evidence type="ECO:0000313" key="2">
    <source>
        <dbReference type="EMBL" id="MBB5014674.1"/>
    </source>
</evidence>
<feature type="transmembrane region" description="Helical" evidence="1">
    <location>
        <begin position="80"/>
        <end position="98"/>
    </location>
</feature>
<keyword evidence="1" id="KW-1133">Transmembrane helix</keyword>
<feature type="transmembrane region" description="Helical" evidence="1">
    <location>
        <begin position="6"/>
        <end position="25"/>
    </location>
</feature>
<dbReference type="RefSeq" id="WP_183947259.1">
    <property type="nucleotide sequence ID" value="NZ_JACHHX010000003.1"/>
</dbReference>